<dbReference type="Proteomes" id="UP000190140">
    <property type="component" value="Unassembled WGS sequence"/>
</dbReference>
<accession>A0A1V4I5P0</accession>
<gene>
    <name evidence="2" type="ORF">CLOTH_15760</name>
</gene>
<proteinExistence type="predicted"/>
<dbReference type="AlphaFoldDB" id="A0A1V4I5P0"/>
<dbReference type="RefSeq" id="WP_158080489.1">
    <property type="nucleotide sequence ID" value="NZ_MZGW01000006.1"/>
</dbReference>
<keyword evidence="1" id="KW-1133">Transmembrane helix</keyword>
<keyword evidence="1" id="KW-0812">Transmembrane</keyword>
<dbReference type="EMBL" id="MZGW01000006">
    <property type="protein sequence ID" value="OPJ55273.1"/>
    <property type="molecule type" value="Genomic_DNA"/>
</dbReference>
<comment type="caution">
    <text evidence="2">The sequence shown here is derived from an EMBL/GenBank/DDBJ whole genome shotgun (WGS) entry which is preliminary data.</text>
</comment>
<name>A0A1V4I5P0_9FIRM</name>
<keyword evidence="1" id="KW-0472">Membrane</keyword>
<evidence type="ECO:0000313" key="3">
    <source>
        <dbReference type="Proteomes" id="UP000190140"/>
    </source>
</evidence>
<keyword evidence="3" id="KW-1185">Reference proteome</keyword>
<dbReference type="STRING" id="29349.CLOTH_15760"/>
<feature type="transmembrane region" description="Helical" evidence="1">
    <location>
        <begin position="12"/>
        <end position="32"/>
    </location>
</feature>
<organism evidence="2 3">
    <name type="scientific">Alkalithermobacter paradoxus</name>
    <dbReference type="NCBI Taxonomy" id="29349"/>
    <lineage>
        <taxon>Bacteria</taxon>
        <taxon>Bacillati</taxon>
        <taxon>Bacillota</taxon>
        <taxon>Clostridia</taxon>
        <taxon>Peptostreptococcales</taxon>
        <taxon>Tepidibacteraceae</taxon>
        <taxon>Alkalithermobacter</taxon>
    </lineage>
</organism>
<evidence type="ECO:0000256" key="1">
    <source>
        <dbReference type="SAM" id="Phobius"/>
    </source>
</evidence>
<reference evidence="2 3" key="1">
    <citation type="submission" date="2017-03" db="EMBL/GenBank/DDBJ databases">
        <title>Genome sequence of Clostridium thermoalcaliphilum DSM 7309.</title>
        <authorList>
            <person name="Poehlein A."/>
            <person name="Daniel R."/>
        </authorList>
    </citation>
    <scope>NUCLEOTIDE SEQUENCE [LARGE SCALE GENOMIC DNA]</scope>
    <source>
        <strain evidence="2 3">DSM 7309</strain>
    </source>
</reference>
<sequence length="56" mass="6978">MRYDIEVILRYINILLPIVFFSFLFFVAYKFPRKISNIFRIMEKMEKDLEENKKIN</sequence>
<evidence type="ECO:0000313" key="2">
    <source>
        <dbReference type="EMBL" id="OPJ55273.1"/>
    </source>
</evidence>
<protein>
    <submittedName>
        <fullName evidence="2">Uncharacterized protein</fullName>
    </submittedName>
</protein>